<evidence type="ECO:0000256" key="3">
    <source>
        <dbReference type="ARBA" id="ARBA00022448"/>
    </source>
</evidence>
<organism evidence="10 11">
    <name type="scientific">Polycladomyces subterraneus</name>
    <dbReference type="NCBI Taxonomy" id="1016997"/>
    <lineage>
        <taxon>Bacteria</taxon>
        <taxon>Bacillati</taxon>
        <taxon>Bacillota</taxon>
        <taxon>Bacilli</taxon>
        <taxon>Bacillales</taxon>
        <taxon>Thermoactinomycetaceae</taxon>
        <taxon>Polycladomyces</taxon>
    </lineage>
</organism>
<evidence type="ECO:0000259" key="9">
    <source>
        <dbReference type="PROSITE" id="PS50893"/>
    </source>
</evidence>
<keyword evidence="7" id="KW-0029">Amino-acid transport</keyword>
<comment type="similarity">
    <text evidence="2">Belongs to the ABC transporter superfamily.</text>
</comment>
<dbReference type="InterPro" id="IPR027417">
    <property type="entry name" value="P-loop_NTPase"/>
</dbReference>
<reference evidence="10" key="1">
    <citation type="submission" date="2022-08" db="EMBL/GenBank/DDBJ databases">
        <title>Polycladomyces zharkentsis sp. nov., a novel thermophilic CMC and starch-degrading bacterium isolated from a geothermal spring in Kazakhstan.</title>
        <authorList>
            <person name="Mashzhan A."/>
            <person name="Kistaubaeva A."/>
            <person name="Javier-Lopez R."/>
            <person name="Birkeland N.-K."/>
        </authorList>
    </citation>
    <scope>NUCLEOTIDE SEQUENCE</scope>
    <source>
        <strain evidence="10">KSR 13</strain>
    </source>
</reference>
<evidence type="ECO:0000256" key="1">
    <source>
        <dbReference type="ARBA" id="ARBA00004202"/>
    </source>
</evidence>
<dbReference type="InterPro" id="IPR003593">
    <property type="entry name" value="AAA+_ATPase"/>
</dbReference>
<dbReference type="SMART" id="SM00382">
    <property type="entry name" value="AAA"/>
    <property type="match status" value="1"/>
</dbReference>
<dbReference type="PANTHER" id="PTHR43166">
    <property type="entry name" value="AMINO ACID IMPORT ATP-BINDING PROTEIN"/>
    <property type="match status" value="1"/>
</dbReference>
<dbReference type="PANTHER" id="PTHR43166:SF9">
    <property type="entry name" value="GLUTAMATE_ASPARTATE IMPORT ATP-BINDING PROTEIN GLTL"/>
    <property type="match status" value="1"/>
</dbReference>
<dbReference type="Pfam" id="PF00005">
    <property type="entry name" value="ABC_tran"/>
    <property type="match status" value="1"/>
</dbReference>
<comment type="caution">
    <text evidence="10">The sequence shown here is derived from an EMBL/GenBank/DDBJ whole genome shotgun (WGS) entry which is preliminary data.</text>
</comment>
<dbReference type="EMBL" id="JANRHH010000013">
    <property type="protein sequence ID" value="MDN4592722.1"/>
    <property type="molecule type" value="Genomic_DNA"/>
</dbReference>
<dbReference type="InterPro" id="IPR050086">
    <property type="entry name" value="MetN_ABC_transporter-like"/>
</dbReference>
<dbReference type="PIRSF" id="PIRSF039085">
    <property type="entry name" value="ABC_ATPase_HisP"/>
    <property type="match status" value="1"/>
</dbReference>
<accession>A0ABT8IIX0</accession>
<evidence type="ECO:0000256" key="5">
    <source>
        <dbReference type="ARBA" id="ARBA00022741"/>
    </source>
</evidence>
<name>A0ABT8IIX0_9BACL</name>
<proteinExistence type="inferred from homology"/>
<evidence type="ECO:0000256" key="8">
    <source>
        <dbReference type="ARBA" id="ARBA00023136"/>
    </source>
</evidence>
<evidence type="ECO:0000313" key="10">
    <source>
        <dbReference type="EMBL" id="MDN4592722.1"/>
    </source>
</evidence>
<dbReference type="Proteomes" id="UP001174196">
    <property type="component" value="Unassembled WGS sequence"/>
</dbReference>
<dbReference type="PROSITE" id="PS00211">
    <property type="entry name" value="ABC_TRANSPORTER_1"/>
    <property type="match status" value="1"/>
</dbReference>
<keyword evidence="6 10" id="KW-0067">ATP-binding</keyword>
<keyword evidence="3" id="KW-0813">Transport</keyword>
<sequence length="240" mass="26903">MIRVEHLRKQFSTLEVLKDISVEIQEKEVVCVIGPSGSGKSTFLRCLNLLEPISGGKVWVDGHDLTDPKTDINKVRTEVGMVFQQFNLFPHKRVIENITLAPIQVRGWNKEKAEAKAMELLEKVGLADKAQAYPEQLSGGQQQRVAIARALAMDPKVMLFDEPTSALDPEMVGEVLAVMKQLANEGMTMVVVTHEMGFAREVSDRVLFIDQGVIVEERPPNELFNAPKHERTRTFLSKVL</sequence>
<keyword evidence="8" id="KW-0472">Membrane</keyword>
<dbReference type="InterPro" id="IPR017871">
    <property type="entry name" value="ABC_transporter-like_CS"/>
</dbReference>
<evidence type="ECO:0000313" key="11">
    <source>
        <dbReference type="Proteomes" id="UP001174196"/>
    </source>
</evidence>
<protein>
    <submittedName>
        <fullName evidence="10">Amino acid ABC transporter ATP-binding protein</fullName>
    </submittedName>
</protein>
<evidence type="ECO:0000256" key="6">
    <source>
        <dbReference type="ARBA" id="ARBA00022840"/>
    </source>
</evidence>
<dbReference type="Gene3D" id="3.40.50.300">
    <property type="entry name" value="P-loop containing nucleotide triphosphate hydrolases"/>
    <property type="match status" value="1"/>
</dbReference>
<dbReference type="GO" id="GO:0005524">
    <property type="term" value="F:ATP binding"/>
    <property type="evidence" value="ECO:0007669"/>
    <property type="project" value="UniProtKB-KW"/>
</dbReference>
<evidence type="ECO:0000256" key="7">
    <source>
        <dbReference type="ARBA" id="ARBA00022970"/>
    </source>
</evidence>
<dbReference type="InterPro" id="IPR030679">
    <property type="entry name" value="ABC_ATPase_HisP-typ"/>
</dbReference>
<dbReference type="InterPro" id="IPR003439">
    <property type="entry name" value="ABC_transporter-like_ATP-bd"/>
</dbReference>
<feature type="domain" description="ABC transporter" evidence="9">
    <location>
        <begin position="2"/>
        <end position="236"/>
    </location>
</feature>
<dbReference type="SUPFAM" id="SSF52540">
    <property type="entry name" value="P-loop containing nucleoside triphosphate hydrolases"/>
    <property type="match status" value="1"/>
</dbReference>
<comment type="subcellular location">
    <subcellularLocation>
        <location evidence="1">Cell membrane</location>
        <topology evidence="1">Peripheral membrane protein</topology>
    </subcellularLocation>
</comment>
<evidence type="ECO:0000256" key="4">
    <source>
        <dbReference type="ARBA" id="ARBA00022475"/>
    </source>
</evidence>
<dbReference type="PROSITE" id="PS50893">
    <property type="entry name" value="ABC_TRANSPORTER_2"/>
    <property type="match status" value="1"/>
</dbReference>
<gene>
    <name evidence="10" type="ORF">NWF35_02110</name>
</gene>
<keyword evidence="5" id="KW-0547">Nucleotide-binding</keyword>
<evidence type="ECO:0000256" key="2">
    <source>
        <dbReference type="ARBA" id="ARBA00005417"/>
    </source>
</evidence>
<keyword evidence="11" id="KW-1185">Reference proteome</keyword>
<keyword evidence="4" id="KW-1003">Cell membrane</keyword>
<dbReference type="CDD" id="cd03262">
    <property type="entry name" value="ABC_HisP_GlnQ"/>
    <property type="match status" value="1"/>
</dbReference>